<name>A0A556C730_BREAU</name>
<organism evidence="3 4">
    <name type="scientific">Brevibacterium aurantiacum</name>
    <dbReference type="NCBI Taxonomy" id="273384"/>
    <lineage>
        <taxon>Bacteria</taxon>
        <taxon>Bacillati</taxon>
        <taxon>Actinomycetota</taxon>
        <taxon>Actinomycetes</taxon>
        <taxon>Micrococcales</taxon>
        <taxon>Brevibacteriaceae</taxon>
        <taxon>Brevibacterium</taxon>
    </lineage>
</organism>
<sequence>MSTAIDTEKIPPRNKPDLADVVGTSILGVIGGTAAIMGFGYGLTAEGGQVGPGMLPFLTGAFIFLASAAEIFRLFFARVGTSGGRIMSAVEDLEARAAESIDSIAESRSDDGSDGDIDTFGRTEKQRNRTPFYIFITFGLALALIPVIGLIISLAAAILFLLLVVEKQKWWTSAATTIGAAVFVYIVFGLLLSVPMPTGMLGLI</sequence>
<evidence type="ECO:0000256" key="1">
    <source>
        <dbReference type="SAM" id="Phobius"/>
    </source>
</evidence>
<keyword evidence="1" id="KW-0812">Transmembrane</keyword>
<reference evidence="3 4" key="1">
    <citation type="submission" date="2019-07" db="EMBL/GenBank/DDBJ databases">
        <title>Draft genome sequence of Brevibacterium aurantiacum XU54 isolated from Xinjiang China.</title>
        <authorList>
            <person name="Xu X."/>
        </authorList>
    </citation>
    <scope>NUCLEOTIDE SEQUENCE [LARGE SCALE GENOMIC DNA]</scope>
    <source>
        <strain evidence="3 4">XU54</strain>
    </source>
</reference>
<dbReference type="RefSeq" id="WP_143924069.1">
    <property type="nucleotide sequence ID" value="NZ_VLTK01000014.1"/>
</dbReference>
<dbReference type="OrthoDB" id="4808352at2"/>
<evidence type="ECO:0000259" key="2">
    <source>
        <dbReference type="Pfam" id="PF07331"/>
    </source>
</evidence>
<keyword evidence="1" id="KW-1133">Transmembrane helix</keyword>
<dbReference type="Pfam" id="PF07331">
    <property type="entry name" value="TctB"/>
    <property type="match status" value="1"/>
</dbReference>
<feature type="transmembrane region" description="Helical" evidence="1">
    <location>
        <begin position="170"/>
        <end position="194"/>
    </location>
</feature>
<keyword evidence="4" id="KW-1185">Reference proteome</keyword>
<gene>
    <name evidence="3" type="ORF">FO013_18655</name>
</gene>
<dbReference type="AlphaFoldDB" id="A0A556C730"/>
<evidence type="ECO:0000313" key="3">
    <source>
        <dbReference type="EMBL" id="TSI12808.1"/>
    </source>
</evidence>
<protein>
    <submittedName>
        <fullName evidence="3">Tripartite tricarboxylate transporter TctB family protein</fullName>
    </submittedName>
</protein>
<evidence type="ECO:0000313" key="4">
    <source>
        <dbReference type="Proteomes" id="UP000316406"/>
    </source>
</evidence>
<dbReference type="EMBL" id="VLTK01000014">
    <property type="protein sequence ID" value="TSI12808.1"/>
    <property type="molecule type" value="Genomic_DNA"/>
</dbReference>
<dbReference type="InterPro" id="IPR009936">
    <property type="entry name" value="DUF1468"/>
</dbReference>
<feature type="domain" description="DUF1468" evidence="2">
    <location>
        <begin position="26"/>
        <end position="197"/>
    </location>
</feature>
<keyword evidence="1" id="KW-0472">Membrane</keyword>
<feature type="transmembrane region" description="Helical" evidence="1">
    <location>
        <begin position="132"/>
        <end position="164"/>
    </location>
</feature>
<proteinExistence type="predicted"/>
<comment type="caution">
    <text evidence="3">The sequence shown here is derived from an EMBL/GenBank/DDBJ whole genome shotgun (WGS) entry which is preliminary data.</text>
</comment>
<accession>A0A556C730</accession>
<feature type="transmembrane region" description="Helical" evidence="1">
    <location>
        <begin position="55"/>
        <end position="76"/>
    </location>
</feature>
<feature type="transmembrane region" description="Helical" evidence="1">
    <location>
        <begin position="21"/>
        <end position="43"/>
    </location>
</feature>
<dbReference type="Proteomes" id="UP000316406">
    <property type="component" value="Unassembled WGS sequence"/>
</dbReference>